<dbReference type="Gene3D" id="1.10.10.10">
    <property type="entry name" value="Winged helix-like DNA-binding domain superfamily/Winged helix DNA-binding domain"/>
    <property type="match status" value="1"/>
</dbReference>
<dbReference type="Gene3D" id="3.40.190.10">
    <property type="entry name" value="Periplasmic binding protein-like II"/>
    <property type="match status" value="2"/>
</dbReference>
<proteinExistence type="inferred from homology"/>
<evidence type="ECO:0000256" key="2">
    <source>
        <dbReference type="ARBA" id="ARBA00023015"/>
    </source>
</evidence>
<dbReference type="FunFam" id="1.10.10.10:FF:000001">
    <property type="entry name" value="LysR family transcriptional regulator"/>
    <property type="match status" value="1"/>
</dbReference>
<keyword evidence="2" id="KW-0805">Transcription regulation</keyword>
<dbReference type="OrthoDB" id="9815174at2"/>
<dbReference type="InterPro" id="IPR036388">
    <property type="entry name" value="WH-like_DNA-bd_sf"/>
</dbReference>
<evidence type="ECO:0000256" key="4">
    <source>
        <dbReference type="ARBA" id="ARBA00023163"/>
    </source>
</evidence>
<dbReference type="Proteomes" id="UP000238338">
    <property type="component" value="Unassembled WGS sequence"/>
</dbReference>
<evidence type="ECO:0000256" key="3">
    <source>
        <dbReference type="ARBA" id="ARBA00023125"/>
    </source>
</evidence>
<dbReference type="InterPro" id="IPR050950">
    <property type="entry name" value="HTH-type_LysR_regulators"/>
</dbReference>
<dbReference type="GO" id="GO:0005829">
    <property type="term" value="C:cytosol"/>
    <property type="evidence" value="ECO:0007669"/>
    <property type="project" value="TreeGrafter"/>
</dbReference>
<dbReference type="GO" id="GO:0003677">
    <property type="term" value="F:DNA binding"/>
    <property type="evidence" value="ECO:0007669"/>
    <property type="project" value="UniProtKB-KW"/>
</dbReference>
<reference evidence="6 7" key="1">
    <citation type="submission" date="2018-02" db="EMBL/GenBank/DDBJ databases">
        <title>Genomic Encyclopedia of Archaeal and Bacterial Type Strains, Phase II (KMG-II): from individual species to whole genera.</title>
        <authorList>
            <person name="Goeker M."/>
        </authorList>
    </citation>
    <scope>NUCLEOTIDE SEQUENCE [LARGE SCALE GENOMIC DNA]</scope>
    <source>
        <strain evidence="6 7">DSM 18921</strain>
    </source>
</reference>
<evidence type="ECO:0000256" key="1">
    <source>
        <dbReference type="ARBA" id="ARBA00009437"/>
    </source>
</evidence>
<dbReference type="SUPFAM" id="SSF53850">
    <property type="entry name" value="Periplasmic binding protein-like II"/>
    <property type="match status" value="1"/>
</dbReference>
<evidence type="ECO:0000313" key="6">
    <source>
        <dbReference type="EMBL" id="PQV55910.1"/>
    </source>
</evidence>
<dbReference type="RefSeq" id="WP_105515383.1">
    <property type="nucleotide sequence ID" value="NZ_PVEP01000006.1"/>
</dbReference>
<dbReference type="PRINTS" id="PR00039">
    <property type="entry name" value="HTHLYSR"/>
</dbReference>
<dbReference type="PROSITE" id="PS50931">
    <property type="entry name" value="HTH_LYSR"/>
    <property type="match status" value="1"/>
</dbReference>
<comment type="caution">
    <text evidence="6">The sequence shown here is derived from an EMBL/GenBank/DDBJ whole genome shotgun (WGS) entry which is preliminary data.</text>
</comment>
<gene>
    <name evidence="6" type="ORF">LX70_02795</name>
</gene>
<dbReference type="PANTHER" id="PTHR30419:SF8">
    <property type="entry name" value="NITROGEN ASSIMILATION TRANSCRIPTIONAL ACTIVATOR-RELATED"/>
    <property type="match status" value="1"/>
</dbReference>
<evidence type="ECO:0000313" key="7">
    <source>
        <dbReference type="Proteomes" id="UP000238338"/>
    </source>
</evidence>
<evidence type="ECO:0000259" key="5">
    <source>
        <dbReference type="PROSITE" id="PS50931"/>
    </source>
</evidence>
<comment type="similarity">
    <text evidence="1">Belongs to the LysR transcriptional regulatory family.</text>
</comment>
<organism evidence="6 7">
    <name type="scientific">Albidovulum denitrificans</name>
    <dbReference type="NCBI Taxonomy" id="404881"/>
    <lineage>
        <taxon>Bacteria</taxon>
        <taxon>Pseudomonadati</taxon>
        <taxon>Pseudomonadota</taxon>
        <taxon>Alphaproteobacteria</taxon>
        <taxon>Rhodobacterales</taxon>
        <taxon>Paracoccaceae</taxon>
        <taxon>Albidovulum</taxon>
    </lineage>
</organism>
<dbReference type="Pfam" id="PF00126">
    <property type="entry name" value="HTH_1"/>
    <property type="match status" value="1"/>
</dbReference>
<dbReference type="SUPFAM" id="SSF46785">
    <property type="entry name" value="Winged helix' DNA-binding domain"/>
    <property type="match status" value="1"/>
</dbReference>
<keyword evidence="3" id="KW-0238">DNA-binding</keyword>
<keyword evidence="7" id="KW-1185">Reference proteome</keyword>
<dbReference type="PANTHER" id="PTHR30419">
    <property type="entry name" value="HTH-TYPE TRANSCRIPTIONAL REGULATOR YBHD"/>
    <property type="match status" value="1"/>
</dbReference>
<name>A0A2S8S530_9RHOB</name>
<protein>
    <submittedName>
        <fullName evidence="6">LysR family transcriptional regulator</fullName>
    </submittedName>
</protein>
<sequence length="323" mass="35384">MVTRHTRIVERALTRLKLRQLRLLVAVGQHGNIQSAARDLGISQPAATKMIQDLELDFEVRLFERNNRGVVPTVFGESLIRHGKLIFAQVSNAAQELDDLNEGNSGRVVIGTLLAASPMLLPVAVEMLLKDRPKVAVKIVEGTNEVLMPALLAGEIDMVVGRLPSHRHRAKIQQEKFYDERVVAVVGPDHPLARRRTVAFEDLTGYGWILPPVETTLRRQTDQFFVRQGQFVPAIAIESVSYLANRSLLRSHDFVGLMPAQVASLDIERGLLTAVDWTVPFGAGPVGVSYRTGDSLSPAGAAMVLALRHSASWVQAPAPAPLP</sequence>
<dbReference type="InterPro" id="IPR036390">
    <property type="entry name" value="WH_DNA-bd_sf"/>
</dbReference>
<dbReference type="InterPro" id="IPR000847">
    <property type="entry name" value="LysR_HTH_N"/>
</dbReference>
<feature type="domain" description="HTH lysR-type" evidence="5">
    <location>
        <begin position="16"/>
        <end position="73"/>
    </location>
</feature>
<dbReference type="GO" id="GO:0003700">
    <property type="term" value="F:DNA-binding transcription factor activity"/>
    <property type="evidence" value="ECO:0007669"/>
    <property type="project" value="InterPro"/>
</dbReference>
<dbReference type="EMBL" id="PVEP01000006">
    <property type="protein sequence ID" value="PQV55910.1"/>
    <property type="molecule type" value="Genomic_DNA"/>
</dbReference>
<dbReference type="InterPro" id="IPR005119">
    <property type="entry name" value="LysR_subst-bd"/>
</dbReference>
<accession>A0A2S8S530</accession>
<dbReference type="AlphaFoldDB" id="A0A2S8S530"/>
<keyword evidence="4" id="KW-0804">Transcription</keyword>
<dbReference type="Pfam" id="PF03466">
    <property type="entry name" value="LysR_substrate"/>
    <property type="match status" value="1"/>
</dbReference>